<evidence type="ECO:0000313" key="2">
    <source>
        <dbReference type="Proteomes" id="UP001642540"/>
    </source>
</evidence>
<protein>
    <submittedName>
        <fullName evidence="1">Uncharacterized protein</fullName>
    </submittedName>
</protein>
<keyword evidence="2" id="KW-1185">Reference proteome</keyword>
<dbReference type="EMBL" id="CAXLJM020000146">
    <property type="protein sequence ID" value="CAL8141367.1"/>
    <property type="molecule type" value="Genomic_DNA"/>
</dbReference>
<sequence>MAYNVNVPNEQLELEGILSASIRNNKPDETTGIEGNMCQQVFTATWEIKQFKTFFAEYMESSSKDGSELCPIRSHFIENGSNIDLSSIWLANLYLNPTGNKHSASPCDDDFYLHLSFKLVESPKDEPQLFSSFKMKIHSNIMDNFCMFYSQIQMLNLDETKDLKLELKWSKMSEFFEMDESFCVTFEHYVYKNPVKWGLSACALDMIKSFACCGKIERDKKQFLELLETCNLLNLTGVLDCLLQVDTQ</sequence>
<evidence type="ECO:0000313" key="1">
    <source>
        <dbReference type="EMBL" id="CAL8141367.1"/>
    </source>
</evidence>
<gene>
    <name evidence="1" type="ORF">ODALV1_LOCUS28684</name>
</gene>
<dbReference type="Proteomes" id="UP001642540">
    <property type="component" value="Unassembled WGS sequence"/>
</dbReference>
<organism evidence="1 2">
    <name type="scientific">Orchesella dallaii</name>
    <dbReference type="NCBI Taxonomy" id="48710"/>
    <lineage>
        <taxon>Eukaryota</taxon>
        <taxon>Metazoa</taxon>
        <taxon>Ecdysozoa</taxon>
        <taxon>Arthropoda</taxon>
        <taxon>Hexapoda</taxon>
        <taxon>Collembola</taxon>
        <taxon>Entomobryomorpha</taxon>
        <taxon>Entomobryoidea</taxon>
        <taxon>Orchesellidae</taxon>
        <taxon>Orchesellinae</taxon>
        <taxon>Orchesella</taxon>
    </lineage>
</organism>
<reference evidence="1 2" key="1">
    <citation type="submission" date="2024-08" db="EMBL/GenBank/DDBJ databases">
        <authorList>
            <person name="Cucini C."/>
            <person name="Frati F."/>
        </authorList>
    </citation>
    <scope>NUCLEOTIDE SEQUENCE [LARGE SCALE GENOMIC DNA]</scope>
</reference>
<name>A0ABP1S201_9HEXA</name>
<proteinExistence type="predicted"/>
<accession>A0ABP1S201</accession>
<comment type="caution">
    <text evidence="1">The sequence shown here is derived from an EMBL/GenBank/DDBJ whole genome shotgun (WGS) entry which is preliminary data.</text>
</comment>